<dbReference type="FunFam" id="2.30.29.30:FF:000017">
    <property type="entry name" value="FACT complex subunit SPT16"/>
    <property type="match status" value="1"/>
</dbReference>
<keyword evidence="6 11" id="KW-0175">Coiled coil</keyword>
<dbReference type="GO" id="GO:0035101">
    <property type="term" value="C:FACT complex"/>
    <property type="evidence" value="ECO:0007669"/>
    <property type="project" value="UniProtKB-UniRule"/>
</dbReference>
<dbReference type="Gene3D" id="3.40.350.10">
    <property type="entry name" value="Creatinase/prolidase N-terminal domain"/>
    <property type="match status" value="1"/>
</dbReference>
<dbReference type="InterPro" id="IPR029148">
    <property type="entry name" value="FACT-SPT16_Nlobe"/>
</dbReference>
<feature type="region of interest" description="Disordered" evidence="12">
    <location>
        <begin position="902"/>
        <end position="983"/>
    </location>
</feature>
<evidence type="ECO:0000259" key="15">
    <source>
        <dbReference type="SMART" id="SM01287"/>
    </source>
</evidence>
<evidence type="ECO:0000256" key="10">
    <source>
        <dbReference type="RuleBase" id="RU367052"/>
    </source>
</evidence>
<dbReference type="AlphaFoldDB" id="A0AAV5RJ81"/>
<evidence type="ECO:0000256" key="2">
    <source>
        <dbReference type="ARBA" id="ARBA00022454"/>
    </source>
</evidence>
<evidence type="ECO:0000256" key="5">
    <source>
        <dbReference type="ARBA" id="ARBA00023015"/>
    </source>
</evidence>
<sequence>MSLDIDAAAFNKRVHLIQKLLPQLDNAKALVTVLGKGDAETQKQLTSGLHLWLLSVPFANTCIVITKEKCIIIAAVKQTKHLESLKSDSVRVVTRGKDPQECTQLLSDLLSKENEVNLSEDDKIALFSQDNPESNIAVAFKEAYAKYASVDASSEFRKLLEVKEESELRAVRMAARTASGLASQVFVDKMSSILDEDRKVSNKDLAKSVADSIDNLKLLQKLKIGSDFNPAEIDWAKTPDVNGNSDDNIQQGVINVELFPSYHAYVGGLARTYLVNANSQQVANYQLLLAAQRKAIQSSIAGSTAENVYKVALDHIEQKNPELAKHLEMPIGYCVGLITDDSLDIKEGNTKVLADNQTLFISLTLKDIKDESGKLYTLRIGDTLRVNDQEPIVFTDAPKNSSEIAFELEDSIKQEPKVKQERGGRNPGAPGNRLARTTRSSEKREINESAERALEEHQAELKARLQEHGEQKYATAEDNEITDSGPVFRKFESYKREMQLPKIGNLKIAVDQRASTIILPISGRPIPFHINTFRSGSTTDEGKYVYLRLNFNSPDSLMTKRDNVPYDNPNAQFLKSITLRSRDGERMRETLKKIQEMKKETTRKENERKQLADVVQQEKLIEARDRRPLRLDTLFVRPGPEGKRIPGAIEIHKNGIRYSSPIREQTVEVLFSNVEHLFFQPNDHELITLIHFHLRNPIMIGKRKTKDVQFYRDATDMTADDTGHRKRRYRYGDEDELEQEEEERRFRVRLNKDFFKFAEEISKASNGQLDVDSPFRELGFNGVPYRANMYLQPTTNCLVQLSETPFYVVTLNDVELAVLERVRFGLKQFDLVFIFKDYKRPVSQINSIPMTQLDAVKSWLNEVDIPFYEAELNFNWKEVMNTINSSPHQFFINDGGWSFLDPEVPPDGEVEVDESEGGEEEFSVSDEDPDDESGEYSEEDDDDVSGSDFSESEGGDDDVSEGEDWSDLEEKAKQSDRKKEKDF</sequence>
<dbReference type="InterPro" id="IPR000994">
    <property type="entry name" value="Pept_M24"/>
</dbReference>
<dbReference type="PANTHER" id="PTHR13980">
    <property type="entry name" value="CDC68 RELATED"/>
    <property type="match status" value="1"/>
</dbReference>
<dbReference type="Gene3D" id="2.30.29.30">
    <property type="entry name" value="Pleckstrin-homology domain (PH domain)/Phosphotyrosine-binding domain (PTB)"/>
    <property type="match status" value="1"/>
</dbReference>
<feature type="compositionally biased region" description="Basic and acidic residues" evidence="12">
    <location>
        <begin position="413"/>
        <end position="424"/>
    </location>
</feature>
<dbReference type="Gene3D" id="3.90.230.10">
    <property type="entry name" value="Creatinase/methionine aminopeptidase superfamily"/>
    <property type="match status" value="1"/>
</dbReference>
<dbReference type="InterPro" id="IPR040258">
    <property type="entry name" value="Spt16"/>
</dbReference>
<dbReference type="GO" id="GO:0006368">
    <property type="term" value="P:transcription elongation by RNA polymerase II"/>
    <property type="evidence" value="ECO:0007669"/>
    <property type="project" value="TreeGrafter"/>
</dbReference>
<dbReference type="GO" id="GO:0031491">
    <property type="term" value="F:nucleosome binding"/>
    <property type="evidence" value="ECO:0007669"/>
    <property type="project" value="TreeGrafter"/>
</dbReference>
<evidence type="ECO:0000256" key="7">
    <source>
        <dbReference type="ARBA" id="ARBA00023163"/>
    </source>
</evidence>
<feature type="domain" description="FACT complex subunit SPT16 N-terminal lobe" evidence="13">
    <location>
        <begin position="5"/>
        <end position="156"/>
    </location>
</feature>
<evidence type="ECO:0000256" key="11">
    <source>
        <dbReference type="SAM" id="Coils"/>
    </source>
</evidence>
<dbReference type="InterPro" id="IPR011993">
    <property type="entry name" value="PH-like_dom_sf"/>
</dbReference>
<dbReference type="InterPro" id="IPR036005">
    <property type="entry name" value="Creatinase/aminopeptidase-like"/>
</dbReference>
<feature type="coiled-coil region" evidence="11">
    <location>
        <begin position="587"/>
        <end position="617"/>
    </location>
</feature>
<dbReference type="EMBL" id="BTGC01000005">
    <property type="protein sequence ID" value="GMM51420.1"/>
    <property type="molecule type" value="Genomic_DNA"/>
</dbReference>
<comment type="function">
    <text evidence="10">Component of the FACT complex, a general chromatin factor that acts to reorganize nucleosomes. The FACT complex is involved in multiple processes that require DNA as a template such as mRNA elongation, DNA replication and DNA repair. During transcription elongation the FACT complex acts as a histone chaperone that both destabilizes and restores nucleosomal structure. It facilitates the passage of RNA polymerase II and transcription by promoting the dissociation of one histone H2A-H2B dimer from the nucleosome, then subsequently promotes the reestablishment of the nucleosome following the passage of RNA polymerase II.</text>
</comment>
<comment type="subcellular location">
    <subcellularLocation>
        <location evidence="10">Nucleus</location>
    </subcellularLocation>
    <subcellularLocation>
        <location evidence="10">Chromosome</location>
    </subcellularLocation>
</comment>
<reference evidence="16 17" key="1">
    <citation type="journal article" date="2023" name="Elife">
        <title>Identification of key yeast species and microbe-microbe interactions impacting larval growth of Drosophila in the wild.</title>
        <authorList>
            <person name="Mure A."/>
            <person name="Sugiura Y."/>
            <person name="Maeda R."/>
            <person name="Honda K."/>
            <person name="Sakurai N."/>
            <person name="Takahashi Y."/>
            <person name="Watada M."/>
            <person name="Katoh T."/>
            <person name="Gotoh A."/>
            <person name="Gotoh Y."/>
            <person name="Taniguchi I."/>
            <person name="Nakamura K."/>
            <person name="Hayashi T."/>
            <person name="Katayama T."/>
            <person name="Uemura T."/>
            <person name="Hattori Y."/>
        </authorList>
    </citation>
    <scope>NUCLEOTIDE SEQUENCE [LARGE SCALE GENOMIC DNA]</scope>
    <source>
        <strain evidence="16 17">SB-73</strain>
    </source>
</reference>
<dbReference type="InterPro" id="IPR029149">
    <property type="entry name" value="Creatin/AminoP/Spt16_N"/>
</dbReference>
<keyword evidence="8 10" id="KW-0234">DNA repair</keyword>
<evidence type="ECO:0000259" key="14">
    <source>
        <dbReference type="SMART" id="SM01286"/>
    </source>
</evidence>
<evidence type="ECO:0000256" key="4">
    <source>
        <dbReference type="ARBA" id="ARBA00022763"/>
    </source>
</evidence>
<feature type="region of interest" description="Disordered" evidence="12">
    <location>
        <begin position="413"/>
        <end position="452"/>
    </location>
</feature>
<dbReference type="Gene3D" id="2.30.29.210">
    <property type="entry name" value="FACT complex subunit Spt16p/Cdc68p"/>
    <property type="match status" value="1"/>
</dbReference>
<dbReference type="InterPro" id="IPR048969">
    <property type="entry name" value="FACT_SPT16_C"/>
</dbReference>
<dbReference type="InterPro" id="IPR013953">
    <property type="entry name" value="FACT_SPT16_M"/>
</dbReference>
<keyword evidence="17" id="KW-1185">Reference proteome</keyword>
<dbReference type="SMART" id="SM01287">
    <property type="entry name" value="Rtt106"/>
    <property type="match status" value="1"/>
</dbReference>
<dbReference type="SMART" id="SM01285">
    <property type="entry name" value="FACT-Spt16_Nlob"/>
    <property type="match status" value="1"/>
</dbReference>
<dbReference type="Proteomes" id="UP001362899">
    <property type="component" value="Unassembled WGS sequence"/>
</dbReference>
<evidence type="ECO:0000256" key="6">
    <source>
        <dbReference type="ARBA" id="ARBA00023054"/>
    </source>
</evidence>
<evidence type="ECO:0000256" key="12">
    <source>
        <dbReference type="SAM" id="MobiDB-lite"/>
    </source>
</evidence>
<organism evidence="16 17">
    <name type="scientific">Starmerella bacillaris</name>
    <name type="common">Yeast</name>
    <name type="synonym">Candida zemplinina</name>
    <dbReference type="NCBI Taxonomy" id="1247836"/>
    <lineage>
        <taxon>Eukaryota</taxon>
        <taxon>Fungi</taxon>
        <taxon>Dikarya</taxon>
        <taxon>Ascomycota</taxon>
        <taxon>Saccharomycotina</taxon>
        <taxon>Dipodascomycetes</taxon>
        <taxon>Dipodascales</taxon>
        <taxon>Trichomonascaceae</taxon>
        <taxon>Starmerella</taxon>
    </lineage>
</organism>
<dbReference type="InterPro" id="IPR056595">
    <property type="entry name" value="Fact-SPT16_PH"/>
</dbReference>
<feature type="compositionally biased region" description="Basic and acidic residues" evidence="12">
    <location>
        <begin position="968"/>
        <end position="983"/>
    </location>
</feature>
<keyword evidence="4 10" id="KW-0227">DNA damage</keyword>
<evidence type="ECO:0000256" key="9">
    <source>
        <dbReference type="ARBA" id="ARBA00023242"/>
    </source>
</evidence>
<dbReference type="InterPro" id="IPR013719">
    <property type="entry name" value="RTT106/SPT16-like_middle_dom"/>
</dbReference>
<evidence type="ECO:0000256" key="8">
    <source>
        <dbReference type="ARBA" id="ARBA00023204"/>
    </source>
</evidence>
<dbReference type="GO" id="GO:0006260">
    <property type="term" value="P:DNA replication"/>
    <property type="evidence" value="ECO:0007669"/>
    <property type="project" value="UniProtKB-KW"/>
</dbReference>
<evidence type="ECO:0000313" key="16">
    <source>
        <dbReference type="EMBL" id="GMM51420.1"/>
    </source>
</evidence>
<dbReference type="Gene3D" id="2.30.29.150">
    <property type="match status" value="1"/>
</dbReference>
<dbReference type="Pfam" id="PF00557">
    <property type="entry name" value="Peptidase_M24"/>
    <property type="match status" value="1"/>
</dbReference>
<feature type="compositionally biased region" description="Acidic residues" evidence="12">
    <location>
        <begin position="904"/>
        <end position="967"/>
    </location>
</feature>
<dbReference type="GO" id="GO:0006281">
    <property type="term" value="P:DNA repair"/>
    <property type="evidence" value="ECO:0007669"/>
    <property type="project" value="UniProtKB-UniRule"/>
</dbReference>
<feature type="domain" description="Histone chaperone RTT106/FACT complex subunit SPT16-like middle" evidence="15">
    <location>
        <begin position="780"/>
        <end position="870"/>
    </location>
</feature>
<keyword evidence="7 10" id="KW-0804">Transcription</keyword>
<name>A0AAV5RJ81_STABA</name>
<feature type="domain" description="FACT complex subunit SPT16 middle" evidence="14">
    <location>
        <begin position="508"/>
        <end position="658"/>
    </location>
</feature>
<keyword evidence="9 10" id="KW-0539">Nucleus</keyword>
<evidence type="ECO:0000256" key="1">
    <source>
        <dbReference type="ARBA" id="ARBA00010779"/>
    </source>
</evidence>
<gene>
    <name evidence="16" type="ORF">DASB73_023780</name>
</gene>
<keyword evidence="5 10" id="KW-0805">Transcription regulation</keyword>
<evidence type="ECO:0000256" key="3">
    <source>
        <dbReference type="ARBA" id="ARBA00022705"/>
    </source>
</evidence>
<dbReference type="FunFam" id="2.30.29.210:FF:000001">
    <property type="entry name" value="FACT complex subunit spt16"/>
    <property type="match status" value="1"/>
</dbReference>
<comment type="caution">
    <text evidence="16">The sequence shown here is derived from an EMBL/GenBank/DDBJ whole genome shotgun (WGS) entry which is preliminary data.</text>
</comment>
<comment type="similarity">
    <text evidence="1 10">Belongs to the peptidase M24 family. SPT16 subfamily.</text>
</comment>
<feature type="compositionally biased region" description="Basic and acidic residues" evidence="12">
    <location>
        <begin position="439"/>
        <end position="452"/>
    </location>
</feature>
<evidence type="ECO:0000259" key="13">
    <source>
        <dbReference type="SMART" id="SM01285"/>
    </source>
</evidence>
<dbReference type="PANTHER" id="PTHR13980:SF15">
    <property type="entry name" value="FACT COMPLEX SUBUNIT SPT16"/>
    <property type="match status" value="1"/>
</dbReference>
<proteinExistence type="inferred from homology"/>
<dbReference type="Pfam" id="PF24824">
    <property type="entry name" value="PH_SPT16"/>
    <property type="match status" value="1"/>
</dbReference>
<dbReference type="Pfam" id="PF08644">
    <property type="entry name" value="SPT16"/>
    <property type="match status" value="1"/>
</dbReference>
<keyword evidence="3 10" id="KW-0235">DNA replication</keyword>
<evidence type="ECO:0000313" key="17">
    <source>
        <dbReference type="Proteomes" id="UP001362899"/>
    </source>
</evidence>
<keyword evidence="2 10" id="KW-0158">Chromosome</keyword>
<dbReference type="Pfam" id="PF14826">
    <property type="entry name" value="FACT-Spt16_Nlob"/>
    <property type="match status" value="1"/>
</dbReference>
<accession>A0AAV5RJ81</accession>
<dbReference type="SUPFAM" id="SSF55920">
    <property type="entry name" value="Creatinase/aminopeptidase"/>
    <property type="match status" value="1"/>
</dbReference>
<protein>
    <recommendedName>
        <fullName evidence="10">FACT complex subunit</fullName>
    </recommendedName>
</protein>
<dbReference type="Pfam" id="PF08512">
    <property type="entry name" value="Rttp106-like_middle"/>
    <property type="match status" value="1"/>
</dbReference>
<dbReference type="Pfam" id="PF21091">
    <property type="entry name" value="SPT16_C"/>
    <property type="match status" value="1"/>
</dbReference>
<dbReference type="SMART" id="SM01286">
    <property type="entry name" value="SPT16"/>
    <property type="match status" value="1"/>
</dbReference>
<comment type="subunit">
    <text evidence="10">Component of the FACT complex.</text>
</comment>